<dbReference type="GeneID" id="81359105"/>
<proteinExistence type="predicted"/>
<protein>
    <submittedName>
        <fullName evidence="1">Uncharacterized protein</fullName>
    </submittedName>
</protein>
<organism evidence="1 2">
    <name type="scientific">Penicillium argentinense</name>
    <dbReference type="NCBI Taxonomy" id="1131581"/>
    <lineage>
        <taxon>Eukaryota</taxon>
        <taxon>Fungi</taxon>
        <taxon>Dikarya</taxon>
        <taxon>Ascomycota</taxon>
        <taxon>Pezizomycotina</taxon>
        <taxon>Eurotiomycetes</taxon>
        <taxon>Eurotiomycetidae</taxon>
        <taxon>Eurotiales</taxon>
        <taxon>Aspergillaceae</taxon>
        <taxon>Penicillium</taxon>
    </lineage>
</organism>
<dbReference type="AlphaFoldDB" id="A0A9W9K140"/>
<evidence type="ECO:0000313" key="2">
    <source>
        <dbReference type="Proteomes" id="UP001149074"/>
    </source>
</evidence>
<reference evidence="1" key="1">
    <citation type="submission" date="2022-11" db="EMBL/GenBank/DDBJ databases">
        <authorList>
            <person name="Petersen C."/>
        </authorList>
    </citation>
    <scope>NUCLEOTIDE SEQUENCE</scope>
    <source>
        <strain evidence="1">IBT 30761</strain>
    </source>
</reference>
<dbReference type="EMBL" id="JAPQKI010000009">
    <property type="protein sequence ID" value="KAJ5088950.1"/>
    <property type="molecule type" value="Genomic_DNA"/>
</dbReference>
<sequence>MSSISIFNFLTSYLLPRLRTAATLLPLRIRRFHRLPHLPVTSRHWLTLIAATPSAFLSTCPHVLTTTTILAHAYCYFDMNKAAYQFMVECRQSKRQCVQYWTEMQQYAQELKNWTTEDGNEA</sequence>
<dbReference type="RefSeq" id="XP_056470932.1">
    <property type="nucleotide sequence ID" value="XM_056620126.1"/>
</dbReference>
<gene>
    <name evidence="1" type="ORF">N7532_007634</name>
</gene>
<accession>A0A9W9K140</accession>
<dbReference type="Proteomes" id="UP001149074">
    <property type="component" value="Unassembled WGS sequence"/>
</dbReference>
<evidence type="ECO:0000313" key="1">
    <source>
        <dbReference type="EMBL" id="KAJ5088950.1"/>
    </source>
</evidence>
<reference evidence="1" key="2">
    <citation type="journal article" date="2023" name="IMA Fungus">
        <title>Comparative genomic study of the Penicillium genus elucidates a diverse pangenome and 15 lateral gene transfer events.</title>
        <authorList>
            <person name="Petersen C."/>
            <person name="Sorensen T."/>
            <person name="Nielsen M.R."/>
            <person name="Sondergaard T.E."/>
            <person name="Sorensen J.L."/>
            <person name="Fitzpatrick D.A."/>
            <person name="Frisvad J.C."/>
            <person name="Nielsen K.L."/>
        </authorList>
    </citation>
    <scope>NUCLEOTIDE SEQUENCE</scope>
    <source>
        <strain evidence="1">IBT 30761</strain>
    </source>
</reference>
<keyword evidence="2" id="KW-1185">Reference proteome</keyword>
<comment type="caution">
    <text evidence="1">The sequence shown here is derived from an EMBL/GenBank/DDBJ whole genome shotgun (WGS) entry which is preliminary data.</text>
</comment>
<name>A0A9W9K140_9EURO</name>